<evidence type="ECO:0000313" key="3">
    <source>
        <dbReference type="Proteomes" id="UP000199309"/>
    </source>
</evidence>
<evidence type="ECO:0000313" key="2">
    <source>
        <dbReference type="EMBL" id="SDM49452.1"/>
    </source>
</evidence>
<dbReference type="PANTHER" id="PTHR13754:SF18">
    <property type="entry name" value="7,8-DIHYDROPTERIN-6-METHYL-4-(BETA-D-RIBOFURANOSYL)-AMINOBENZENE-5'-PHOSPHATE SYNTHASE"/>
    <property type="match status" value="1"/>
</dbReference>
<dbReference type="Pfam" id="PF00753">
    <property type="entry name" value="Lactamase_B"/>
    <property type="match status" value="1"/>
</dbReference>
<dbReference type="InterPro" id="IPR001279">
    <property type="entry name" value="Metallo-B-lactamas"/>
</dbReference>
<dbReference type="InterPro" id="IPR036866">
    <property type="entry name" value="RibonucZ/Hydroxyglut_hydro"/>
</dbReference>
<dbReference type="CDD" id="cd07713">
    <property type="entry name" value="DHPS-like_MBL-fold"/>
    <property type="match status" value="1"/>
</dbReference>
<feature type="domain" description="Metallo-beta-lactamase" evidence="1">
    <location>
        <begin position="24"/>
        <end position="104"/>
    </location>
</feature>
<dbReference type="InterPro" id="IPR041712">
    <property type="entry name" value="DHPS-like_MBL-fold"/>
</dbReference>
<dbReference type="RefSeq" id="WP_218118728.1">
    <property type="nucleotide sequence ID" value="NZ_FNHQ01000007.1"/>
</dbReference>
<dbReference type="Gene3D" id="3.60.15.10">
    <property type="entry name" value="Ribonuclease Z/Hydroxyacylglutathione hydrolase-like"/>
    <property type="match status" value="1"/>
</dbReference>
<sequence length="145" mass="16473">MELTILVDNNTISGSCYGGESGLSCYLQCDGKKILLDTGRTDMFMKNARRLGIDLLDVDSLVISHGHYDHTWGLQPLVQEYIEASYEKRPWKKAKLITHPDSFLPKEAGGKNIGMILGESQLQQTFDIKKTKEPVWLTKHLVFFR</sequence>
<protein>
    <submittedName>
        <fullName evidence="2">Metallo-beta-lactamase superfamily protein</fullName>
    </submittedName>
</protein>
<dbReference type="Proteomes" id="UP000199309">
    <property type="component" value="Unassembled WGS sequence"/>
</dbReference>
<gene>
    <name evidence="2" type="ORF">SAMN05660299_01006</name>
</gene>
<accession>A0A1G9TP76</accession>
<dbReference type="STRING" id="349095.SAMN05660299_01006"/>
<dbReference type="GO" id="GO:0016740">
    <property type="term" value="F:transferase activity"/>
    <property type="evidence" value="ECO:0007669"/>
    <property type="project" value="TreeGrafter"/>
</dbReference>
<proteinExistence type="predicted"/>
<evidence type="ECO:0000259" key="1">
    <source>
        <dbReference type="Pfam" id="PF00753"/>
    </source>
</evidence>
<dbReference type="InterPro" id="IPR052926">
    <property type="entry name" value="Metallo-beta-lactamase_dom"/>
</dbReference>
<name>A0A1G9TP76_9FIRM</name>
<dbReference type="EMBL" id="FNHQ01000007">
    <property type="protein sequence ID" value="SDM49452.1"/>
    <property type="molecule type" value="Genomic_DNA"/>
</dbReference>
<dbReference type="PANTHER" id="PTHR13754">
    <property type="entry name" value="METALLO-BETA-LACTAMASE SUPERFAMILY PROTEIN"/>
    <property type="match status" value="1"/>
</dbReference>
<keyword evidence="3" id="KW-1185">Reference proteome</keyword>
<reference evidence="2 3" key="1">
    <citation type="submission" date="2016-10" db="EMBL/GenBank/DDBJ databases">
        <authorList>
            <person name="de Groot N.N."/>
        </authorList>
    </citation>
    <scope>NUCLEOTIDE SEQUENCE [LARGE SCALE GENOMIC DNA]</scope>
    <source>
        <strain evidence="2 3">DSM 16981</strain>
    </source>
</reference>
<dbReference type="SUPFAM" id="SSF56281">
    <property type="entry name" value="Metallo-hydrolase/oxidoreductase"/>
    <property type="match status" value="1"/>
</dbReference>
<dbReference type="AlphaFoldDB" id="A0A1G9TP76"/>
<organism evidence="2 3">
    <name type="scientific">Megasphaera paucivorans</name>
    <dbReference type="NCBI Taxonomy" id="349095"/>
    <lineage>
        <taxon>Bacteria</taxon>
        <taxon>Bacillati</taxon>
        <taxon>Bacillota</taxon>
        <taxon>Negativicutes</taxon>
        <taxon>Veillonellales</taxon>
        <taxon>Veillonellaceae</taxon>
        <taxon>Megasphaera</taxon>
    </lineage>
</organism>